<evidence type="ECO:0000313" key="1">
    <source>
        <dbReference type="EMBL" id="SDD47671.1"/>
    </source>
</evidence>
<dbReference type="RefSeq" id="WP_074651253.1">
    <property type="nucleotide sequence ID" value="NZ_FMZR01000006.1"/>
</dbReference>
<evidence type="ECO:0000313" key="2">
    <source>
        <dbReference type="Proteomes" id="UP000183507"/>
    </source>
</evidence>
<dbReference type="Pfam" id="PF14253">
    <property type="entry name" value="AbiH"/>
    <property type="match status" value="1"/>
</dbReference>
<proteinExistence type="predicted"/>
<protein>
    <submittedName>
        <fullName evidence="1">Bacteriophage abortive infection AbiH</fullName>
    </submittedName>
</protein>
<gene>
    <name evidence="1" type="ORF">SAMN04487767_106181</name>
</gene>
<dbReference type="Proteomes" id="UP000183507">
    <property type="component" value="Unassembled WGS sequence"/>
</dbReference>
<accession>A0A1G6V2F9</accession>
<sequence>MNKLFVLGNGFDIDHKLPTRYDDFHQYLLKKYPRARKLTPTYDVSIRTHDGEDYVDNNEAVAFIRKAISDVEGDDWWNVEDSLAHLPFEDYLSDLEDGFDLNDDKELYRNIYRTEDASDAFYRVMLKFHKFLVDWVRSIDVSKARLNTKFEKEIDKKNDFFLTFNYTYVLEEIYDAENVCHIHGEQDDYDENIFFGHGYERDEEEYESSHIGATESLGKIHRLLKKDTDRALDLAEFFFDDLSSVQEIYSIGFSFSEVDLKYIERICEVCNTAKTWYLSKYDYKKKGKEYKEKIRKAGFKGEFKVFPMQENEESEDE</sequence>
<dbReference type="AlphaFoldDB" id="A0A1G6V2F9"/>
<reference evidence="2" key="1">
    <citation type="submission" date="2016-10" db="EMBL/GenBank/DDBJ databases">
        <authorList>
            <person name="Varghese N."/>
        </authorList>
    </citation>
    <scope>NUCLEOTIDE SEQUENCE [LARGE SCALE GENOMIC DNA]</scope>
    <source>
        <strain evidence="2">KPR-7A</strain>
    </source>
</reference>
<dbReference type="EMBL" id="FMZR01000006">
    <property type="protein sequence ID" value="SDD47671.1"/>
    <property type="molecule type" value="Genomic_DNA"/>
</dbReference>
<organism evidence="1 2">
    <name type="scientific">Bacillus wiedmannii</name>
    <dbReference type="NCBI Taxonomy" id="1890302"/>
    <lineage>
        <taxon>Bacteria</taxon>
        <taxon>Bacillati</taxon>
        <taxon>Bacillota</taxon>
        <taxon>Bacilli</taxon>
        <taxon>Bacillales</taxon>
        <taxon>Bacillaceae</taxon>
        <taxon>Bacillus</taxon>
        <taxon>Bacillus cereus group</taxon>
    </lineage>
</organism>
<dbReference type="InterPro" id="IPR025935">
    <property type="entry name" value="AbiH"/>
</dbReference>
<name>A0A1G6V2F9_9BACI</name>